<sequence>MGTYYQNNTMEGQFEDDKCLETSVAMSEISYAMSKFNEDSYWNGRGSPYKVTVDQSEKITSDQIQKPLPMIEIINVNNNNIDSIISDLEHIDYKVSSDVQYYGWDFIGMDKKQCVKLYDILDDISLFVCQDVFRVLGMHQISKDFDNIDSIYLDMQVNADESITQKTKTESHEQICHSQVCKQEDSITSTEDSMDVLEQQDCQIYKSDKSIAFEDMDVHISEVTFVRTKHSHLFSGKSNQDTEVAPHLQAVVDKMAQVELVAQKRQLVTLRTQINYKKDNS</sequence>
<proteinExistence type="predicted"/>
<keyword evidence="2" id="KW-1185">Reference proteome</keyword>
<evidence type="ECO:0000313" key="2">
    <source>
        <dbReference type="Proteomes" id="UP001497623"/>
    </source>
</evidence>
<dbReference type="EMBL" id="CAXKWB010025570">
    <property type="protein sequence ID" value="CAL4128376.1"/>
    <property type="molecule type" value="Genomic_DNA"/>
</dbReference>
<dbReference type="AlphaFoldDB" id="A0AAV2RPP9"/>
<dbReference type="Proteomes" id="UP001497623">
    <property type="component" value="Unassembled WGS sequence"/>
</dbReference>
<gene>
    <name evidence="1" type="ORF">MNOR_LOCUS26065</name>
</gene>
<comment type="caution">
    <text evidence="1">The sequence shown here is derived from an EMBL/GenBank/DDBJ whole genome shotgun (WGS) entry which is preliminary data.</text>
</comment>
<organism evidence="1 2">
    <name type="scientific">Meganyctiphanes norvegica</name>
    <name type="common">Northern krill</name>
    <name type="synonym">Thysanopoda norvegica</name>
    <dbReference type="NCBI Taxonomy" id="48144"/>
    <lineage>
        <taxon>Eukaryota</taxon>
        <taxon>Metazoa</taxon>
        <taxon>Ecdysozoa</taxon>
        <taxon>Arthropoda</taxon>
        <taxon>Crustacea</taxon>
        <taxon>Multicrustacea</taxon>
        <taxon>Malacostraca</taxon>
        <taxon>Eumalacostraca</taxon>
        <taxon>Eucarida</taxon>
        <taxon>Euphausiacea</taxon>
        <taxon>Euphausiidae</taxon>
        <taxon>Meganyctiphanes</taxon>
    </lineage>
</organism>
<evidence type="ECO:0000313" key="1">
    <source>
        <dbReference type="EMBL" id="CAL4128376.1"/>
    </source>
</evidence>
<reference evidence="1 2" key="1">
    <citation type="submission" date="2024-05" db="EMBL/GenBank/DDBJ databases">
        <authorList>
            <person name="Wallberg A."/>
        </authorList>
    </citation>
    <scope>NUCLEOTIDE SEQUENCE [LARGE SCALE GENOMIC DNA]</scope>
</reference>
<accession>A0AAV2RPP9</accession>
<name>A0AAV2RPP9_MEGNR</name>
<protein>
    <submittedName>
        <fullName evidence="1">Uncharacterized protein</fullName>
    </submittedName>
</protein>